<feature type="region of interest" description="Disordered" evidence="1">
    <location>
        <begin position="50"/>
        <end position="293"/>
    </location>
</feature>
<accession>A0ABU0JJI1</accession>
<feature type="compositionally biased region" description="Basic and acidic residues" evidence="1">
    <location>
        <begin position="51"/>
        <end position="71"/>
    </location>
</feature>
<evidence type="ECO:0000313" key="4">
    <source>
        <dbReference type="Proteomes" id="UP001242480"/>
    </source>
</evidence>
<dbReference type="PRINTS" id="PR01217">
    <property type="entry name" value="PRICHEXTENSN"/>
</dbReference>
<sequence length="402" mass="42401">MKDYGLPVSAATHALLLAAALFALPGAEPLPPAVESLPVDIMTQQQFDALTKGEKTAKPQEKPQTRADKVAEATPVQETPVETVKREAVALPPTRPPTPEPQQEAKLEPAPPPEPPKQPDPPPSQPAKAEPAKPEPPKPVAKVEPPKPEPPKPEPKKVEPPKPDPKPIPKADTQKLDELALKALDQDKPVDQEKKPDPPKPVDKPAQAKPVDKKAADQLAKLAAEALAEAQDSKPAKPAEKQREFNVADISKLLGSKPGSPAAALASKEPPARAARADAQTSTTAALGSARGTSVKLSLSERNALTGAIKDHVGKCWSPTPAADPSKLITTMQFDLNLDGTLSAKPVVIQYGAGPQGAAAANAAMRAVLRCVTETNPLKLPPNLYAGWKEIEVTFDPREMGG</sequence>
<dbReference type="EMBL" id="JAUSVX010000023">
    <property type="protein sequence ID" value="MDQ0474442.1"/>
    <property type="molecule type" value="Genomic_DNA"/>
</dbReference>
<dbReference type="Gene3D" id="3.30.1150.10">
    <property type="match status" value="1"/>
</dbReference>
<evidence type="ECO:0000256" key="1">
    <source>
        <dbReference type="SAM" id="MobiDB-lite"/>
    </source>
</evidence>
<dbReference type="Proteomes" id="UP001242480">
    <property type="component" value="Unassembled WGS sequence"/>
</dbReference>
<reference evidence="3 4" key="1">
    <citation type="submission" date="2023-07" db="EMBL/GenBank/DDBJ databases">
        <title>Genomic Encyclopedia of Type Strains, Phase IV (KMG-IV): sequencing the most valuable type-strain genomes for metagenomic binning, comparative biology and taxonomic classification.</title>
        <authorList>
            <person name="Goeker M."/>
        </authorList>
    </citation>
    <scope>NUCLEOTIDE SEQUENCE [LARGE SCALE GENOMIC DNA]</scope>
    <source>
        <strain evidence="3 4">DSM 19619</strain>
    </source>
</reference>
<protein>
    <submittedName>
        <fullName evidence="3">Colicin import membrane protein</fullName>
    </submittedName>
</protein>
<feature type="signal peptide" evidence="2">
    <location>
        <begin position="1"/>
        <end position="23"/>
    </location>
</feature>
<feature type="compositionally biased region" description="Pro residues" evidence="1">
    <location>
        <begin position="109"/>
        <end position="125"/>
    </location>
</feature>
<feature type="compositionally biased region" description="Basic and acidic residues" evidence="1">
    <location>
        <begin position="144"/>
        <end position="203"/>
    </location>
</feature>
<gene>
    <name evidence="3" type="ORF">QO011_007483</name>
</gene>
<feature type="compositionally biased region" description="Low complexity" evidence="1">
    <location>
        <begin position="217"/>
        <end position="230"/>
    </location>
</feature>
<feature type="compositionally biased region" description="Basic and acidic residues" evidence="1">
    <location>
        <begin position="231"/>
        <end position="246"/>
    </location>
</feature>
<proteinExistence type="predicted"/>
<dbReference type="RefSeq" id="WP_307284071.1">
    <property type="nucleotide sequence ID" value="NZ_JAUSVX010000023.1"/>
</dbReference>
<comment type="caution">
    <text evidence="3">The sequence shown here is derived from an EMBL/GenBank/DDBJ whole genome shotgun (WGS) entry which is preliminary data.</text>
</comment>
<organism evidence="3 4">
    <name type="scientific">Labrys wisconsinensis</name>
    <dbReference type="NCBI Taxonomy" id="425677"/>
    <lineage>
        <taxon>Bacteria</taxon>
        <taxon>Pseudomonadati</taxon>
        <taxon>Pseudomonadota</taxon>
        <taxon>Alphaproteobacteria</taxon>
        <taxon>Hyphomicrobiales</taxon>
        <taxon>Xanthobacteraceae</taxon>
        <taxon>Labrys</taxon>
    </lineage>
</organism>
<feature type="compositionally biased region" description="Polar residues" evidence="1">
    <location>
        <begin position="279"/>
        <end position="293"/>
    </location>
</feature>
<name>A0ABU0JJI1_9HYPH</name>
<evidence type="ECO:0000313" key="3">
    <source>
        <dbReference type="EMBL" id="MDQ0474442.1"/>
    </source>
</evidence>
<feature type="chain" id="PRO_5045645531" evidence="2">
    <location>
        <begin position="24"/>
        <end position="402"/>
    </location>
</feature>
<keyword evidence="4" id="KW-1185">Reference proteome</keyword>
<evidence type="ECO:0000256" key="2">
    <source>
        <dbReference type="SAM" id="SignalP"/>
    </source>
</evidence>
<keyword evidence="2" id="KW-0732">Signal</keyword>